<dbReference type="Gene3D" id="1.10.1740.10">
    <property type="match status" value="1"/>
</dbReference>
<evidence type="ECO:0000259" key="8">
    <source>
        <dbReference type="Pfam" id="PF08281"/>
    </source>
</evidence>
<dbReference type="InterPro" id="IPR014284">
    <property type="entry name" value="RNA_pol_sigma-70_dom"/>
</dbReference>
<dbReference type="InterPro" id="IPR039425">
    <property type="entry name" value="RNA_pol_sigma-70-like"/>
</dbReference>
<evidence type="ECO:0000313" key="10">
    <source>
        <dbReference type="Proteomes" id="UP000194450"/>
    </source>
</evidence>
<keyword evidence="4 6" id="KW-0238">DNA-binding</keyword>
<keyword evidence="3 6" id="KW-0731">Sigma factor</keyword>
<evidence type="ECO:0000256" key="6">
    <source>
        <dbReference type="RuleBase" id="RU000716"/>
    </source>
</evidence>
<dbReference type="PROSITE" id="PS01063">
    <property type="entry name" value="SIGMA70_ECF"/>
    <property type="match status" value="1"/>
</dbReference>
<organism evidence="9 10">
    <name type="scientific">Pseudidiomarina planktonica</name>
    <dbReference type="NCBI Taxonomy" id="1323738"/>
    <lineage>
        <taxon>Bacteria</taxon>
        <taxon>Pseudomonadati</taxon>
        <taxon>Pseudomonadota</taxon>
        <taxon>Gammaproteobacteria</taxon>
        <taxon>Alteromonadales</taxon>
        <taxon>Idiomarinaceae</taxon>
        <taxon>Pseudidiomarina</taxon>
    </lineage>
</organism>
<dbReference type="RefSeq" id="WP_234996338.1">
    <property type="nucleotide sequence ID" value="NZ_FXWH01000004.1"/>
</dbReference>
<proteinExistence type="inferred from homology"/>
<evidence type="ECO:0000256" key="3">
    <source>
        <dbReference type="ARBA" id="ARBA00023082"/>
    </source>
</evidence>
<dbReference type="InterPro" id="IPR013249">
    <property type="entry name" value="RNA_pol_sigma70_r4_t2"/>
</dbReference>
<dbReference type="Gene3D" id="1.10.10.10">
    <property type="entry name" value="Winged helix-like DNA-binding domain superfamily/Winged helix DNA-binding domain"/>
    <property type="match status" value="1"/>
</dbReference>
<feature type="domain" description="RNA polymerase sigma factor 70 region 4 type 2" evidence="8">
    <location>
        <begin position="128"/>
        <end position="176"/>
    </location>
</feature>
<feature type="domain" description="RNA polymerase sigma-70 region 2" evidence="7">
    <location>
        <begin position="34"/>
        <end position="101"/>
    </location>
</feature>
<protein>
    <recommendedName>
        <fullName evidence="6">RNA polymerase sigma factor</fullName>
    </recommendedName>
</protein>
<dbReference type="Pfam" id="PF08281">
    <property type="entry name" value="Sigma70_r4_2"/>
    <property type="match status" value="1"/>
</dbReference>
<reference evidence="10" key="1">
    <citation type="submission" date="2017-04" db="EMBL/GenBank/DDBJ databases">
        <authorList>
            <person name="Varghese N."/>
            <person name="Submissions S."/>
        </authorList>
    </citation>
    <scope>NUCLEOTIDE SEQUENCE [LARGE SCALE GENOMIC DNA]</scope>
</reference>
<dbReference type="PANTHER" id="PTHR43133">
    <property type="entry name" value="RNA POLYMERASE ECF-TYPE SIGMA FACTO"/>
    <property type="match status" value="1"/>
</dbReference>
<evidence type="ECO:0000259" key="7">
    <source>
        <dbReference type="Pfam" id="PF04542"/>
    </source>
</evidence>
<name>A0A1Y6FZ01_9GAMM</name>
<dbReference type="Pfam" id="PF04542">
    <property type="entry name" value="Sigma70_r2"/>
    <property type="match status" value="1"/>
</dbReference>
<dbReference type="GO" id="GO:0006352">
    <property type="term" value="P:DNA-templated transcription initiation"/>
    <property type="evidence" value="ECO:0007669"/>
    <property type="project" value="InterPro"/>
</dbReference>
<dbReference type="InterPro" id="IPR036388">
    <property type="entry name" value="WH-like_DNA-bd_sf"/>
</dbReference>
<keyword evidence="2 6" id="KW-0805">Transcription regulation</keyword>
<gene>
    <name evidence="9" type="ORF">SAMN06297229_2377</name>
</gene>
<dbReference type="InterPro" id="IPR000838">
    <property type="entry name" value="RNA_pol_sigma70_ECF_CS"/>
</dbReference>
<dbReference type="InterPro" id="IPR013324">
    <property type="entry name" value="RNA_pol_sigma_r3/r4-like"/>
</dbReference>
<dbReference type="PANTHER" id="PTHR43133:SF46">
    <property type="entry name" value="RNA POLYMERASE SIGMA-70 FACTOR ECF SUBFAMILY"/>
    <property type="match status" value="1"/>
</dbReference>
<evidence type="ECO:0000256" key="1">
    <source>
        <dbReference type="ARBA" id="ARBA00010641"/>
    </source>
</evidence>
<accession>A0A1Y6FZ01</accession>
<dbReference type="SUPFAM" id="SSF88659">
    <property type="entry name" value="Sigma3 and sigma4 domains of RNA polymerase sigma factors"/>
    <property type="match status" value="1"/>
</dbReference>
<dbReference type="GO" id="GO:0016987">
    <property type="term" value="F:sigma factor activity"/>
    <property type="evidence" value="ECO:0007669"/>
    <property type="project" value="UniProtKB-KW"/>
</dbReference>
<dbReference type="EMBL" id="FXWH01000004">
    <property type="protein sequence ID" value="SMQ80757.1"/>
    <property type="molecule type" value="Genomic_DNA"/>
</dbReference>
<dbReference type="AlphaFoldDB" id="A0A1Y6FZ01"/>
<evidence type="ECO:0000256" key="5">
    <source>
        <dbReference type="ARBA" id="ARBA00023163"/>
    </source>
</evidence>
<dbReference type="Proteomes" id="UP000194450">
    <property type="component" value="Unassembled WGS sequence"/>
</dbReference>
<sequence length="186" mass="21706">MVAQVIAAHERFLDDDSPLVERAKAGDMQAFQQLFQRHQKRVFGLVYRLCNDTSYAEDLAQEVFVQVWHKLQSFRGESKFSTWLHTVATRVAIGELRKQQRWFRRVRLQFADETVPEQSVDAPADLGELDKHIQRLPEKTRWVFVLHALEGLRHDEIAEQLNIAVGTSKAQFHRARGLLEEWLSNE</sequence>
<keyword evidence="5 6" id="KW-0804">Transcription</keyword>
<evidence type="ECO:0000256" key="2">
    <source>
        <dbReference type="ARBA" id="ARBA00023015"/>
    </source>
</evidence>
<dbReference type="InterPro" id="IPR007627">
    <property type="entry name" value="RNA_pol_sigma70_r2"/>
</dbReference>
<evidence type="ECO:0000313" key="9">
    <source>
        <dbReference type="EMBL" id="SMQ80757.1"/>
    </source>
</evidence>
<comment type="similarity">
    <text evidence="1 6">Belongs to the sigma-70 factor family. ECF subfamily.</text>
</comment>
<evidence type="ECO:0000256" key="4">
    <source>
        <dbReference type="ARBA" id="ARBA00023125"/>
    </source>
</evidence>
<dbReference type="NCBIfam" id="TIGR02937">
    <property type="entry name" value="sigma70-ECF"/>
    <property type="match status" value="1"/>
</dbReference>
<dbReference type="SUPFAM" id="SSF88946">
    <property type="entry name" value="Sigma2 domain of RNA polymerase sigma factors"/>
    <property type="match status" value="1"/>
</dbReference>
<keyword evidence="10" id="KW-1185">Reference proteome</keyword>
<dbReference type="InterPro" id="IPR013325">
    <property type="entry name" value="RNA_pol_sigma_r2"/>
</dbReference>
<dbReference type="GO" id="GO:0003677">
    <property type="term" value="F:DNA binding"/>
    <property type="evidence" value="ECO:0007669"/>
    <property type="project" value="UniProtKB-KW"/>
</dbReference>